<dbReference type="Proteomes" id="UP000612585">
    <property type="component" value="Unassembled WGS sequence"/>
</dbReference>
<evidence type="ECO:0000313" key="3">
    <source>
        <dbReference type="Proteomes" id="UP000612585"/>
    </source>
</evidence>
<evidence type="ECO:0000256" key="1">
    <source>
        <dbReference type="SAM" id="SignalP"/>
    </source>
</evidence>
<name>A0A8J3Z5T3_9ACTN</name>
<keyword evidence="1" id="KW-0732">Signal</keyword>
<accession>A0A8J3Z5T3</accession>
<gene>
    <name evidence="2" type="ORF">Vau01_043840</name>
</gene>
<sequence length="263" mass="28218">MRSRLFRGIAAAVACVALTLGAAPPPAQAATPDQYADITFDVLGALLVAAEDGITPGEILALVQLLKGAINGIKVDVVERLDAEVVATLEAKTQYAVSNVFFLEHPLPFYAAIYNNSVSEGAYLARSYLANNVITADGDLDAVGKAMMTLFTTYEVGLAKANAPVAQRNQVFADYRQGLESLIAKMNPHCEEYIEAKVGTVLYNCTYDGVTVRSKFDMDGFSINGGPPIPGGYNPKLVEDFLMASTAKRLAQDALEQLRQRGF</sequence>
<feature type="signal peptide" evidence="1">
    <location>
        <begin position="1"/>
        <end position="29"/>
    </location>
</feature>
<evidence type="ECO:0000313" key="2">
    <source>
        <dbReference type="EMBL" id="GIJ56868.1"/>
    </source>
</evidence>
<feature type="chain" id="PRO_5035181436" evidence="1">
    <location>
        <begin position="30"/>
        <end position="263"/>
    </location>
</feature>
<reference evidence="2" key="1">
    <citation type="submission" date="2021-01" db="EMBL/GenBank/DDBJ databases">
        <title>Whole genome shotgun sequence of Virgisporangium aurantiacum NBRC 16421.</title>
        <authorList>
            <person name="Komaki H."/>
            <person name="Tamura T."/>
        </authorList>
    </citation>
    <scope>NUCLEOTIDE SEQUENCE</scope>
    <source>
        <strain evidence="2">NBRC 16421</strain>
    </source>
</reference>
<keyword evidence="3" id="KW-1185">Reference proteome</keyword>
<proteinExistence type="predicted"/>
<protein>
    <submittedName>
        <fullName evidence="2">Uncharacterized protein</fullName>
    </submittedName>
</protein>
<dbReference type="EMBL" id="BOPG01000027">
    <property type="protein sequence ID" value="GIJ56868.1"/>
    <property type="molecule type" value="Genomic_DNA"/>
</dbReference>
<dbReference type="RefSeq" id="WP_203995810.1">
    <property type="nucleotide sequence ID" value="NZ_BOPG01000027.1"/>
</dbReference>
<organism evidence="2 3">
    <name type="scientific">Virgisporangium aurantiacum</name>
    <dbReference type="NCBI Taxonomy" id="175570"/>
    <lineage>
        <taxon>Bacteria</taxon>
        <taxon>Bacillati</taxon>
        <taxon>Actinomycetota</taxon>
        <taxon>Actinomycetes</taxon>
        <taxon>Micromonosporales</taxon>
        <taxon>Micromonosporaceae</taxon>
        <taxon>Virgisporangium</taxon>
    </lineage>
</organism>
<comment type="caution">
    <text evidence="2">The sequence shown here is derived from an EMBL/GenBank/DDBJ whole genome shotgun (WGS) entry which is preliminary data.</text>
</comment>
<dbReference type="AlphaFoldDB" id="A0A8J3Z5T3"/>